<gene>
    <name evidence="1" type="ORF">DHETER_LOCUS10676</name>
</gene>
<keyword evidence="2" id="KW-1185">Reference proteome</keyword>
<proteinExistence type="predicted"/>
<accession>A0ACA9NZ97</accession>
<sequence length="253" mass="27350">MGQAQDKFVDEQNEDGSQDSPTVEDSVITEATFTVVASESQVHHDISFSPPSIQDTQLKRTSSNSVFGDIDPNGIRSEKGKFFASDVNGHIDLAENDDNFTIHLTSSTIDFSNNSLASSLANLTIRDSPSLDSITTASVVQATTVKNTHNSLSRTIDENYNPAVEETSGLIKIAGTAESTRKRTSKDIKSTLADEAEYTIPPAIAEDVLREMLANKPSQDLLEELEQPAVVTNGKGENSSSKFKGDSVNHEKN</sequence>
<protein>
    <submittedName>
        <fullName evidence="1">7779_t:CDS:1</fullName>
    </submittedName>
</protein>
<feature type="non-terminal residue" evidence="1">
    <location>
        <position position="253"/>
    </location>
</feature>
<reference evidence="1" key="1">
    <citation type="submission" date="2021-06" db="EMBL/GenBank/DDBJ databases">
        <authorList>
            <person name="Kallberg Y."/>
            <person name="Tangrot J."/>
            <person name="Rosling A."/>
        </authorList>
    </citation>
    <scope>NUCLEOTIDE SEQUENCE</scope>
    <source>
        <strain evidence="1">IL203A</strain>
    </source>
</reference>
<dbReference type="Proteomes" id="UP000789702">
    <property type="component" value="Unassembled WGS sequence"/>
</dbReference>
<comment type="caution">
    <text evidence="1">The sequence shown here is derived from an EMBL/GenBank/DDBJ whole genome shotgun (WGS) entry which is preliminary data.</text>
</comment>
<evidence type="ECO:0000313" key="2">
    <source>
        <dbReference type="Proteomes" id="UP000789702"/>
    </source>
</evidence>
<name>A0ACA9NZ97_9GLOM</name>
<dbReference type="EMBL" id="CAJVPU010021482">
    <property type="protein sequence ID" value="CAG8681449.1"/>
    <property type="molecule type" value="Genomic_DNA"/>
</dbReference>
<organism evidence="1 2">
    <name type="scientific">Dentiscutata heterogama</name>
    <dbReference type="NCBI Taxonomy" id="1316150"/>
    <lineage>
        <taxon>Eukaryota</taxon>
        <taxon>Fungi</taxon>
        <taxon>Fungi incertae sedis</taxon>
        <taxon>Mucoromycota</taxon>
        <taxon>Glomeromycotina</taxon>
        <taxon>Glomeromycetes</taxon>
        <taxon>Diversisporales</taxon>
        <taxon>Gigasporaceae</taxon>
        <taxon>Dentiscutata</taxon>
    </lineage>
</organism>
<evidence type="ECO:0000313" key="1">
    <source>
        <dbReference type="EMBL" id="CAG8681449.1"/>
    </source>
</evidence>